<sequence length="102" mass="11144">MASFLLHLCGHNGTLIGECTVESDYLPRINQTLDLRGFTELSIPEADCANPDGFIVSNVHFVSKGGKFIAVVKADYHGKRIEGCEAIRLASEENYGSWPPFG</sequence>
<name>A0A5C5WMT5_9PLAN</name>
<dbReference type="Proteomes" id="UP000317243">
    <property type="component" value="Unassembled WGS sequence"/>
</dbReference>
<protein>
    <submittedName>
        <fullName evidence="1">Uncharacterized protein</fullName>
    </submittedName>
</protein>
<gene>
    <name evidence="1" type="ORF">KOR42_32200</name>
</gene>
<dbReference type="AlphaFoldDB" id="A0A5C5WMT5"/>
<proteinExistence type="predicted"/>
<evidence type="ECO:0000313" key="1">
    <source>
        <dbReference type="EMBL" id="TWT51938.1"/>
    </source>
</evidence>
<reference evidence="1 2" key="1">
    <citation type="submission" date="2019-02" db="EMBL/GenBank/DDBJ databases">
        <title>Deep-cultivation of Planctomycetes and their phenomic and genomic characterization uncovers novel biology.</title>
        <authorList>
            <person name="Wiegand S."/>
            <person name="Jogler M."/>
            <person name="Boedeker C."/>
            <person name="Pinto D."/>
            <person name="Vollmers J."/>
            <person name="Rivas-Marin E."/>
            <person name="Kohn T."/>
            <person name="Peeters S.H."/>
            <person name="Heuer A."/>
            <person name="Rast P."/>
            <person name="Oberbeckmann S."/>
            <person name="Bunk B."/>
            <person name="Jeske O."/>
            <person name="Meyerdierks A."/>
            <person name="Storesund J.E."/>
            <person name="Kallscheuer N."/>
            <person name="Luecker S."/>
            <person name="Lage O.M."/>
            <person name="Pohl T."/>
            <person name="Merkel B.J."/>
            <person name="Hornburger P."/>
            <person name="Mueller R.-W."/>
            <person name="Bruemmer F."/>
            <person name="Labrenz M."/>
            <person name="Spormann A.M."/>
            <person name="Op Den Camp H."/>
            <person name="Overmann J."/>
            <person name="Amann R."/>
            <person name="Jetten M.S.M."/>
            <person name="Mascher T."/>
            <person name="Medema M.H."/>
            <person name="Devos D.P."/>
            <person name="Kaster A.-K."/>
            <person name="Ovreas L."/>
            <person name="Rohde M."/>
            <person name="Galperin M.Y."/>
            <person name="Jogler C."/>
        </authorList>
    </citation>
    <scope>NUCLEOTIDE SEQUENCE [LARGE SCALE GENOMIC DNA]</scope>
    <source>
        <strain evidence="1 2">KOR42</strain>
    </source>
</reference>
<dbReference type="EMBL" id="SIHI01000009">
    <property type="protein sequence ID" value="TWT51938.1"/>
    <property type="molecule type" value="Genomic_DNA"/>
</dbReference>
<organism evidence="1 2">
    <name type="scientific">Thalassoglobus neptunius</name>
    <dbReference type="NCBI Taxonomy" id="1938619"/>
    <lineage>
        <taxon>Bacteria</taxon>
        <taxon>Pseudomonadati</taxon>
        <taxon>Planctomycetota</taxon>
        <taxon>Planctomycetia</taxon>
        <taxon>Planctomycetales</taxon>
        <taxon>Planctomycetaceae</taxon>
        <taxon>Thalassoglobus</taxon>
    </lineage>
</organism>
<comment type="caution">
    <text evidence="1">The sequence shown here is derived from an EMBL/GenBank/DDBJ whole genome shotgun (WGS) entry which is preliminary data.</text>
</comment>
<keyword evidence="2" id="KW-1185">Reference proteome</keyword>
<accession>A0A5C5WMT5</accession>
<evidence type="ECO:0000313" key="2">
    <source>
        <dbReference type="Proteomes" id="UP000317243"/>
    </source>
</evidence>